<reference evidence="2 3" key="1">
    <citation type="submission" date="2020-08" db="EMBL/GenBank/DDBJ databases">
        <title>Genomic Encyclopedia of Type Strains, Phase IV (KMG-IV): sequencing the most valuable type-strain genomes for metagenomic binning, comparative biology and taxonomic classification.</title>
        <authorList>
            <person name="Goeker M."/>
        </authorList>
    </citation>
    <scope>NUCLEOTIDE SEQUENCE [LARGE SCALE GENOMIC DNA]</scope>
    <source>
        <strain evidence="2 3">DSM 102238</strain>
    </source>
</reference>
<keyword evidence="3" id="KW-1185">Reference proteome</keyword>
<protein>
    <recommendedName>
        <fullName evidence="4">DUF1344 domain-containing protein</fullName>
    </recommendedName>
</protein>
<dbReference type="InterPro" id="IPR009780">
    <property type="entry name" value="DUF1344"/>
</dbReference>
<name>A0A7W6H5B0_9HYPH</name>
<dbReference type="EMBL" id="JACIEK010000006">
    <property type="protein sequence ID" value="MBB3998840.1"/>
    <property type="molecule type" value="Genomic_DNA"/>
</dbReference>
<evidence type="ECO:0000256" key="1">
    <source>
        <dbReference type="SAM" id="SignalP"/>
    </source>
</evidence>
<evidence type="ECO:0008006" key="4">
    <source>
        <dbReference type="Google" id="ProtNLM"/>
    </source>
</evidence>
<evidence type="ECO:0000313" key="3">
    <source>
        <dbReference type="Proteomes" id="UP000542776"/>
    </source>
</evidence>
<organism evidence="2 3">
    <name type="scientific">Aureimonas pseudogalii</name>
    <dbReference type="NCBI Taxonomy" id="1744844"/>
    <lineage>
        <taxon>Bacteria</taxon>
        <taxon>Pseudomonadati</taxon>
        <taxon>Pseudomonadota</taxon>
        <taxon>Alphaproteobacteria</taxon>
        <taxon>Hyphomicrobiales</taxon>
        <taxon>Aurantimonadaceae</taxon>
        <taxon>Aureimonas</taxon>
    </lineage>
</organism>
<keyword evidence="1" id="KW-0732">Signal</keyword>
<gene>
    <name evidence="2" type="ORF">GGR04_002688</name>
</gene>
<proteinExistence type="predicted"/>
<feature type="signal peptide" evidence="1">
    <location>
        <begin position="1"/>
        <end position="24"/>
    </location>
</feature>
<comment type="caution">
    <text evidence="2">The sequence shown here is derived from an EMBL/GenBank/DDBJ whole genome shotgun (WGS) entry which is preliminary data.</text>
</comment>
<evidence type="ECO:0000313" key="2">
    <source>
        <dbReference type="EMBL" id="MBB3998840.1"/>
    </source>
</evidence>
<accession>A0A7W6H5B0</accession>
<dbReference type="Pfam" id="PF07076">
    <property type="entry name" value="DUF1344"/>
    <property type="match status" value="1"/>
</dbReference>
<dbReference type="Proteomes" id="UP000542776">
    <property type="component" value="Unassembled WGS sequence"/>
</dbReference>
<dbReference type="RefSeq" id="WP_183200356.1">
    <property type="nucleotide sequence ID" value="NZ_JACIEK010000006.1"/>
</dbReference>
<feature type="chain" id="PRO_5031204687" description="DUF1344 domain-containing protein" evidence="1">
    <location>
        <begin position="25"/>
        <end position="74"/>
    </location>
</feature>
<dbReference type="AlphaFoldDB" id="A0A7W6H5B0"/>
<sequence length="74" mass="8123">MTRRVVAFFACSVLTVSMTIPAMAEEAAGSIEGIDRDGASLRLTDGKTYLLPDDFDTDRLNPGMEVHVLYERAD</sequence>